<evidence type="ECO:0000256" key="1">
    <source>
        <dbReference type="ARBA" id="ARBA00023015"/>
    </source>
</evidence>
<organism evidence="5">
    <name type="scientific">Leifsonia sp. NPDC080035</name>
    <dbReference type="NCBI Taxonomy" id="3143936"/>
    <lineage>
        <taxon>Bacteria</taxon>
        <taxon>Bacillati</taxon>
        <taxon>Actinomycetota</taxon>
        <taxon>Actinomycetes</taxon>
        <taxon>Micrococcales</taxon>
        <taxon>Microbacteriaceae</taxon>
        <taxon>Leifsonia</taxon>
    </lineage>
</organism>
<feature type="domain" description="HTH lacI-type" evidence="4">
    <location>
        <begin position="4"/>
        <end position="58"/>
    </location>
</feature>
<dbReference type="CDD" id="cd01392">
    <property type="entry name" value="HTH_LacI"/>
    <property type="match status" value="1"/>
</dbReference>
<evidence type="ECO:0000259" key="4">
    <source>
        <dbReference type="PROSITE" id="PS50932"/>
    </source>
</evidence>
<dbReference type="PROSITE" id="PS50932">
    <property type="entry name" value="HTH_LACI_2"/>
    <property type="match status" value="1"/>
</dbReference>
<dbReference type="CDD" id="cd06267">
    <property type="entry name" value="PBP1_LacI_sugar_binding-like"/>
    <property type="match status" value="1"/>
</dbReference>
<keyword evidence="1" id="KW-0805">Transcription regulation</keyword>
<dbReference type="SUPFAM" id="SSF53822">
    <property type="entry name" value="Periplasmic binding protein-like I"/>
    <property type="match status" value="1"/>
</dbReference>
<proteinExistence type="predicted"/>
<dbReference type="InterPro" id="IPR000843">
    <property type="entry name" value="HTH_LacI"/>
</dbReference>
<dbReference type="SUPFAM" id="SSF47413">
    <property type="entry name" value="lambda repressor-like DNA-binding domains"/>
    <property type="match status" value="1"/>
</dbReference>
<dbReference type="InterPro" id="IPR046335">
    <property type="entry name" value="LacI/GalR-like_sensor"/>
</dbReference>
<evidence type="ECO:0000313" key="5">
    <source>
        <dbReference type="EMBL" id="XBM46485.1"/>
    </source>
</evidence>
<keyword evidence="2 5" id="KW-0238">DNA-binding</keyword>
<dbReference type="PROSITE" id="PS00356">
    <property type="entry name" value="HTH_LACI_1"/>
    <property type="match status" value="1"/>
</dbReference>
<dbReference type="InterPro" id="IPR010982">
    <property type="entry name" value="Lambda_DNA-bd_dom_sf"/>
</dbReference>
<dbReference type="PANTHER" id="PTHR30146:SF109">
    <property type="entry name" value="HTH-TYPE TRANSCRIPTIONAL REGULATOR GALS"/>
    <property type="match status" value="1"/>
</dbReference>
<protein>
    <submittedName>
        <fullName evidence="5">LacI family DNA-binding transcriptional regulator</fullName>
    </submittedName>
</protein>
<dbReference type="GO" id="GO:0000976">
    <property type="term" value="F:transcription cis-regulatory region binding"/>
    <property type="evidence" value="ECO:0007669"/>
    <property type="project" value="TreeGrafter"/>
</dbReference>
<dbReference type="GO" id="GO:0003700">
    <property type="term" value="F:DNA-binding transcription factor activity"/>
    <property type="evidence" value="ECO:0007669"/>
    <property type="project" value="TreeGrafter"/>
</dbReference>
<evidence type="ECO:0000256" key="2">
    <source>
        <dbReference type="ARBA" id="ARBA00023125"/>
    </source>
</evidence>
<dbReference type="Pfam" id="PF00356">
    <property type="entry name" value="LacI"/>
    <property type="match status" value="1"/>
</dbReference>
<dbReference type="AlphaFoldDB" id="A0AAU7G6L7"/>
<sequence length="330" mass="34717">MPRVTLADVAESVGVSATTVSNVVNGTGWVSDGVRARILAAIDELGYRPNLAARQLRNGRSGLIALVVPDLREPYFAEFASRFVARAQRRSFTVLIAQTNGDRAAERDMMSGVGLPALDGIVLSPLQLTTDDLAGRSAAPPLILIGEQAEALVGPGVQHVGIDNVSAAASATAHLIAQGRRRIAAVGVQESGPSATSRLRFDGYRQALEAAGLPVDPALWATVEHFNRAEGSRALQRLIDDGVAFDALFCFSDSLALGALYTLGSHGIAVPDRVAVMGFDGIEEGRFHIPAFSTVNPGVEEAADTILDLLGSRTSPPAAHHSVPYEIIAR</sequence>
<accession>A0AAU7G6L7</accession>
<keyword evidence="3" id="KW-0804">Transcription</keyword>
<dbReference type="RefSeq" id="WP_348786470.1">
    <property type="nucleotide sequence ID" value="NZ_CP157390.1"/>
</dbReference>
<reference evidence="5" key="1">
    <citation type="submission" date="2024-05" db="EMBL/GenBank/DDBJ databases">
        <title>The Natural Products Discovery Center: Release of the First 8490 Sequenced Strains for Exploring Actinobacteria Biosynthetic Diversity.</title>
        <authorList>
            <person name="Kalkreuter E."/>
            <person name="Kautsar S.A."/>
            <person name="Yang D."/>
            <person name="Bader C.D."/>
            <person name="Teijaro C.N."/>
            <person name="Fluegel L."/>
            <person name="Davis C.M."/>
            <person name="Simpson J.R."/>
            <person name="Lauterbach L."/>
            <person name="Steele A.D."/>
            <person name="Gui C."/>
            <person name="Meng S."/>
            <person name="Li G."/>
            <person name="Viehrig K."/>
            <person name="Ye F."/>
            <person name="Su P."/>
            <person name="Kiefer A.F."/>
            <person name="Nichols A."/>
            <person name="Cepeda A.J."/>
            <person name="Yan W."/>
            <person name="Fan B."/>
            <person name="Jiang Y."/>
            <person name="Adhikari A."/>
            <person name="Zheng C.-J."/>
            <person name="Schuster L."/>
            <person name="Cowan T.M."/>
            <person name="Smanski M.J."/>
            <person name="Chevrette M.G."/>
            <person name="de Carvalho L.P.S."/>
            <person name="Shen B."/>
        </authorList>
    </citation>
    <scope>NUCLEOTIDE SEQUENCE</scope>
    <source>
        <strain evidence="5">NPDC080035</strain>
    </source>
</reference>
<dbReference type="EMBL" id="CP157390">
    <property type="protein sequence ID" value="XBM46485.1"/>
    <property type="molecule type" value="Genomic_DNA"/>
</dbReference>
<dbReference type="Pfam" id="PF13377">
    <property type="entry name" value="Peripla_BP_3"/>
    <property type="match status" value="1"/>
</dbReference>
<evidence type="ECO:0000256" key="3">
    <source>
        <dbReference type="ARBA" id="ARBA00023163"/>
    </source>
</evidence>
<name>A0AAU7G6L7_9MICO</name>
<dbReference type="Gene3D" id="1.10.260.40">
    <property type="entry name" value="lambda repressor-like DNA-binding domains"/>
    <property type="match status" value="1"/>
</dbReference>
<gene>
    <name evidence="5" type="ORF">AAME72_10300</name>
</gene>
<dbReference type="PANTHER" id="PTHR30146">
    <property type="entry name" value="LACI-RELATED TRANSCRIPTIONAL REPRESSOR"/>
    <property type="match status" value="1"/>
</dbReference>
<dbReference type="Gene3D" id="3.40.50.2300">
    <property type="match status" value="2"/>
</dbReference>
<dbReference type="SMART" id="SM00354">
    <property type="entry name" value="HTH_LACI"/>
    <property type="match status" value="1"/>
</dbReference>
<dbReference type="InterPro" id="IPR028082">
    <property type="entry name" value="Peripla_BP_I"/>
</dbReference>